<dbReference type="Proteomes" id="UP001333110">
    <property type="component" value="Unassembled WGS sequence"/>
</dbReference>
<comment type="caution">
    <text evidence="1">The sequence shown here is derived from an EMBL/GenBank/DDBJ whole genome shotgun (WGS) entry which is preliminary data.</text>
</comment>
<protein>
    <submittedName>
        <fullName evidence="1">Uncharacterized protein</fullName>
    </submittedName>
</protein>
<proteinExistence type="predicted"/>
<keyword evidence="2" id="KW-1185">Reference proteome</keyword>
<accession>A0AAN7NAF5</accession>
<dbReference type="AlphaFoldDB" id="A0AAN7NAF5"/>
<evidence type="ECO:0000313" key="1">
    <source>
        <dbReference type="EMBL" id="KAK4822195.1"/>
    </source>
</evidence>
<dbReference type="EMBL" id="JAUNZN010000004">
    <property type="protein sequence ID" value="KAK4822195.1"/>
    <property type="molecule type" value="Genomic_DNA"/>
</dbReference>
<evidence type="ECO:0000313" key="2">
    <source>
        <dbReference type="Proteomes" id="UP001333110"/>
    </source>
</evidence>
<name>A0AAN7NAF5_MYCAM</name>
<gene>
    <name evidence="1" type="ORF">QYF61_011180</name>
</gene>
<reference evidence="1 2" key="1">
    <citation type="journal article" date="2023" name="J. Hered.">
        <title>Chromosome-level genome of the wood stork (Mycteria americana) provides insight into avian chromosome evolution.</title>
        <authorList>
            <person name="Flamio R. Jr."/>
            <person name="Ramstad K.M."/>
        </authorList>
    </citation>
    <scope>NUCLEOTIDE SEQUENCE [LARGE SCALE GENOMIC DNA]</scope>
    <source>
        <strain evidence="1">JAX WOST 10</strain>
    </source>
</reference>
<sequence length="83" mass="9469">MSLRNGAKGGGADLLSLVTGDRTRESGMKLYQGKFRLDIRKRLFAGRVVGRWNRIPREVVMAPSLSEFKEHLDDALSLWFSFR</sequence>
<organism evidence="1 2">
    <name type="scientific">Mycteria americana</name>
    <name type="common">Wood stork</name>
    <dbReference type="NCBI Taxonomy" id="33587"/>
    <lineage>
        <taxon>Eukaryota</taxon>
        <taxon>Metazoa</taxon>
        <taxon>Chordata</taxon>
        <taxon>Craniata</taxon>
        <taxon>Vertebrata</taxon>
        <taxon>Euteleostomi</taxon>
        <taxon>Archelosauria</taxon>
        <taxon>Archosauria</taxon>
        <taxon>Dinosauria</taxon>
        <taxon>Saurischia</taxon>
        <taxon>Theropoda</taxon>
        <taxon>Coelurosauria</taxon>
        <taxon>Aves</taxon>
        <taxon>Neognathae</taxon>
        <taxon>Neoaves</taxon>
        <taxon>Aequornithes</taxon>
        <taxon>Ciconiiformes</taxon>
        <taxon>Ciconiidae</taxon>
        <taxon>Mycteria</taxon>
    </lineage>
</organism>